<feature type="transmembrane region" description="Helical" evidence="6">
    <location>
        <begin position="142"/>
        <end position="165"/>
    </location>
</feature>
<keyword evidence="2" id="KW-0813">Transport</keyword>
<dbReference type="Gene3D" id="1.10.3860.10">
    <property type="entry name" value="Sodium:dicarboxylate symporter"/>
    <property type="match status" value="1"/>
</dbReference>
<dbReference type="PANTHER" id="PTHR42865">
    <property type="entry name" value="PROTON/GLUTAMATE-ASPARTATE SYMPORTER"/>
    <property type="match status" value="1"/>
</dbReference>
<sequence length="269" mass="28255">GILVWALLLGVALKHAPASTKTMITDFSDGLSQIVRWVIHLAPFGIMGLVFNSIATSGLASLLQYGKLLGLLLGAMAFMALVVNPIIAFIMMRQNPYPLVFRCLKRSGITAFFTRSSAANIPVNMELCEELGLDKDMYSVSIPLGATINMAGAAITISVLTLAAVHTLGIQVDFGTALILSILSAVSACGASGVAGGSLLLIPLACSLFGIPNEVAMQVVGVGFVIGVIQDSVETGLNSSTDALFTAVAEFAEWRREGKKIVINKELNL</sequence>
<evidence type="ECO:0000256" key="3">
    <source>
        <dbReference type="ARBA" id="ARBA00022692"/>
    </source>
</evidence>
<protein>
    <submittedName>
        <fullName evidence="7">Serine/threonine transporter SstT</fullName>
    </submittedName>
</protein>
<gene>
    <name evidence="7" type="ORF">DYH56_13420</name>
</gene>
<dbReference type="Proteomes" id="UP000263486">
    <property type="component" value="Unassembled WGS sequence"/>
</dbReference>
<reference evidence="7 8" key="1">
    <citation type="submission" date="2018-08" db="EMBL/GenBank/DDBJ databases">
        <title>Draft genome sequence of Psychrilyobacter sp. strain SD5 isolated from Black Sea water.</title>
        <authorList>
            <person name="Yadav S."/>
            <person name="Villanueva L."/>
            <person name="Damste J.S.S."/>
        </authorList>
    </citation>
    <scope>NUCLEOTIDE SEQUENCE [LARGE SCALE GENOMIC DNA]</scope>
    <source>
        <strain evidence="7 8">SD5</strain>
    </source>
</reference>
<evidence type="ECO:0000256" key="5">
    <source>
        <dbReference type="ARBA" id="ARBA00023136"/>
    </source>
</evidence>
<feature type="transmembrane region" description="Helical" evidence="6">
    <location>
        <begin position="34"/>
        <end position="56"/>
    </location>
</feature>
<evidence type="ECO:0000313" key="8">
    <source>
        <dbReference type="Proteomes" id="UP000263486"/>
    </source>
</evidence>
<evidence type="ECO:0000256" key="6">
    <source>
        <dbReference type="SAM" id="Phobius"/>
    </source>
</evidence>
<keyword evidence="3 6" id="KW-0812">Transmembrane</keyword>
<dbReference type="InterPro" id="IPR036458">
    <property type="entry name" value="Na:dicarbo_symporter_sf"/>
</dbReference>
<evidence type="ECO:0000256" key="1">
    <source>
        <dbReference type="ARBA" id="ARBA00004141"/>
    </source>
</evidence>
<comment type="caution">
    <text evidence="7">The sequence shown here is derived from an EMBL/GenBank/DDBJ whole genome shotgun (WGS) entry which is preliminary data.</text>
</comment>
<dbReference type="NCBIfam" id="NF010151">
    <property type="entry name" value="PRK13628.1"/>
    <property type="match status" value="1"/>
</dbReference>
<dbReference type="InterPro" id="IPR001991">
    <property type="entry name" value="Na-dicarboxylate_symporter"/>
</dbReference>
<dbReference type="SUPFAM" id="SSF118215">
    <property type="entry name" value="Proton glutamate symport protein"/>
    <property type="match status" value="1"/>
</dbReference>
<proteinExistence type="predicted"/>
<evidence type="ECO:0000256" key="2">
    <source>
        <dbReference type="ARBA" id="ARBA00022448"/>
    </source>
</evidence>
<accession>A0ABX9KDY0</accession>
<feature type="transmembrane region" description="Helical" evidence="6">
    <location>
        <begin position="68"/>
        <end position="92"/>
    </location>
</feature>
<comment type="subcellular location">
    <subcellularLocation>
        <location evidence="1">Membrane</location>
        <topology evidence="1">Multi-pass membrane protein</topology>
    </subcellularLocation>
</comment>
<dbReference type="Pfam" id="PF00375">
    <property type="entry name" value="SDF"/>
    <property type="match status" value="1"/>
</dbReference>
<evidence type="ECO:0000256" key="4">
    <source>
        <dbReference type="ARBA" id="ARBA00022989"/>
    </source>
</evidence>
<evidence type="ECO:0000313" key="7">
    <source>
        <dbReference type="EMBL" id="REI39821.1"/>
    </source>
</evidence>
<dbReference type="EMBL" id="QUAJ01000031">
    <property type="protein sequence ID" value="REI39821.1"/>
    <property type="molecule type" value="Genomic_DNA"/>
</dbReference>
<keyword evidence="8" id="KW-1185">Reference proteome</keyword>
<organism evidence="7 8">
    <name type="scientific">Psychrilyobacter piezotolerans</name>
    <dbReference type="NCBI Taxonomy" id="2293438"/>
    <lineage>
        <taxon>Bacteria</taxon>
        <taxon>Fusobacteriati</taxon>
        <taxon>Fusobacteriota</taxon>
        <taxon>Fusobacteriia</taxon>
        <taxon>Fusobacteriales</taxon>
        <taxon>Fusobacteriaceae</taxon>
        <taxon>Psychrilyobacter</taxon>
    </lineage>
</organism>
<dbReference type="PANTHER" id="PTHR42865:SF8">
    <property type="entry name" value="SERINE_THREONINE TRANSPORTER SSTT"/>
    <property type="match status" value="1"/>
</dbReference>
<keyword evidence="4 6" id="KW-1133">Transmembrane helix</keyword>
<name>A0ABX9KDY0_9FUSO</name>
<feature type="transmembrane region" description="Helical" evidence="6">
    <location>
        <begin position="177"/>
        <end position="202"/>
    </location>
</feature>
<feature type="non-terminal residue" evidence="7">
    <location>
        <position position="1"/>
    </location>
</feature>
<dbReference type="RefSeq" id="WP_114643392.1">
    <property type="nucleotide sequence ID" value="NZ_JAACIO010000031.1"/>
</dbReference>
<keyword evidence="5 6" id="KW-0472">Membrane</keyword>
<dbReference type="PRINTS" id="PR00173">
    <property type="entry name" value="EDTRNSPORT"/>
</dbReference>